<evidence type="ECO:0000313" key="3">
    <source>
        <dbReference type="Proteomes" id="UP000276215"/>
    </source>
</evidence>
<evidence type="ECO:0000313" key="2">
    <source>
        <dbReference type="EMBL" id="RPA92239.1"/>
    </source>
</evidence>
<sequence>MFLSCWKGFVALLWKTLQILLHNRRLVLLYLLPHHMWSLMIVKLFHLLDTLVAMWSFNPQDSVAEYLFFYQPSSP</sequence>
<keyword evidence="1" id="KW-0812">Transmembrane</keyword>
<keyword evidence="3" id="KW-1185">Reference proteome</keyword>
<evidence type="ECO:0000256" key="1">
    <source>
        <dbReference type="SAM" id="Phobius"/>
    </source>
</evidence>
<dbReference type="EMBL" id="ML120478">
    <property type="protein sequence ID" value="RPA92239.1"/>
    <property type="molecule type" value="Genomic_DNA"/>
</dbReference>
<organism evidence="2 3">
    <name type="scientific">Choiromyces venosus 120613-1</name>
    <dbReference type="NCBI Taxonomy" id="1336337"/>
    <lineage>
        <taxon>Eukaryota</taxon>
        <taxon>Fungi</taxon>
        <taxon>Dikarya</taxon>
        <taxon>Ascomycota</taxon>
        <taxon>Pezizomycotina</taxon>
        <taxon>Pezizomycetes</taxon>
        <taxon>Pezizales</taxon>
        <taxon>Tuberaceae</taxon>
        <taxon>Choiromyces</taxon>
    </lineage>
</organism>
<accession>A0A3N4J1T1</accession>
<gene>
    <name evidence="2" type="ORF">L873DRAFT_1818017</name>
</gene>
<name>A0A3N4J1T1_9PEZI</name>
<keyword evidence="1" id="KW-1133">Transmembrane helix</keyword>
<protein>
    <submittedName>
        <fullName evidence="2">Uncharacterized protein</fullName>
    </submittedName>
</protein>
<reference evidence="2 3" key="1">
    <citation type="journal article" date="2018" name="Nat. Ecol. Evol.">
        <title>Pezizomycetes genomes reveal the molecular basis of ectomycorrhizal truffle lifestyle.</title>
        <authorList>
            <person name="Murat C."/>
            <person name="Payen T."/>
            <person name="Noel B."/>
            <person name="Kuo A."/>
            <person name="Morin E."/>
            <person name="Chen J."/>
            <person name="Kohler A."/>
            <person name="Krizsan K."/>
            <person name="Balestrini R."/>
            <person name="Da Silva C."/>
            <person name="Montanini B."/>
            <person name="Hainaut M."/>
            <person name="Levati E."/>
            <person name="Barry K.W."/>
            <person name="Belfiori B."/>
            <person name="Cichocki N."/>
            <person name="Clum A."/>
            <person name="Dockter R.B."/>
            <person name="Fauchery L."/>
            <person name="Guy J."/>
            <person name="Iotti M."/>
            <person name="Le Tacon F."/>
            <person name="Lindquist E.A."/>
            <person name="Lipzen A."/>
            <person name="Malagnac F."/>
            <person name="Mello A."/>
            <person name="Molinier V."/>
            <person name="Miyauchi S."/>
            <person name="Poulain J."/>
            <person name="Riccioni C."/>
            <person name="Rubini A."/>
            <person name="Sitrit Y."/>
            <person name="Splivallo R."/>
            <person name="Traeger S."/>
            <person name="Wang M."/>
            <person name="Zifcakova L."/>
            <person name="Wipf D."/>
            <person name="Zambonelli A."/>
            <person name="Paolocci F."/>
            <person name="Nowrousian M."/>
            <person name="Ottonello S."/>
            <person name="Baldrian P."/>
            <person name="Spatafora J.W."/>
            <person name="Henrissat B."/>
            <person name="Nagy L.G."/>
            <person name="Aury J.M."/>
            <person name="Wincker P."/>
            <person name="Grigoriev I.V."/>
            <person name="Bonfante P."/>
            <person name="Martin F.M."/>
        </authorList>
    </citation>
    <scope>NUCLEOTIDE SEQUENCE [LARGE SCALE GENOMIC DNA]</scope>
    <source>
        <strain evidence="2 3">120613-1</strain>
    </source>
</reference>
<keyword evidence="1" id="KW-0472">Membrane</keyword>
<dbReference type="AlphaFoldDB" id="A0A3N4J1T1"/>
<feature type="transmembrane region" description="Helical" evidence="1">
    <location>
        <begin position="27"/>
        <end position="48"/>
    </location>
</feature>
<proteinExistence type="predicted"/>
<dbReference type="Proteomes" id="UP000276215">
    <property type="component" value="Unassembled WGS sequence"/>
</dbReference>